<keyword evidence="1" id="KW-0732">Signal</keyword>
<feature type="chain" id="PRO_5043795616" evidence="1">
    <location>
        <begin position="23"/>
        <end position="629"/>
    </location>
</feature>
<dbReference type="EMBL" id="CP115920">
    <property type="protein sequence ID" value="XCD16018.1"/>
    <property type="molecule type" value="Genomic_DNA"/>
</dbReference>
<feature type="domain" description="Retropepsin-like aspartic endopeptidase" evidence="2">
    <location>
        <begin position="138"/>
        <end position="215"/>
    </location>
</feature>
<proteinExistence type="predicted"/>
<feature type="signal peptide" evidence="1">
    <location>
        <begin position="1"/>
        <end position="22"/>
    </location>
</feature>
<dbReference type="Gene3D" id="2.40.70.10">
    <property type="entry name" value="Acid Proteases"/>
    <property type="match status" value="3"/>
</dbReference>
<name>A0AAU8BI52_9VIBR</name>
<dbReference type="InterPro" id="IPR021109">
    <property type="entry name" value="Peptidase_aspartic_dom_sf"/>
</dbReference>
<accession>A0AAU8BI52</accession>
<gene>
    <name evidence="3" type="ORF">PG915_15970</name>
</gene>
<dbReference type="GO" id="GO:0008233">
    <property type="term" value="F:peptidase activity"/>
    <property type="evidence" value="ECO:0007669"/>
    <property type="project" value="UniProtKB-KW"/>
</dbReference>
<dbReference type="SUPFAM" id="SSF50630">
    <property type="entry name" value="Acid proteases"/>
    <property type="match status" value="4"/>
</dbReference>
<sequence>MKTTATKLALILATMTSGWAMAAPDLSTTQAPVLSIEDKIVLGRVESVYYQDIEALEGIPFVGKIDTGADTTSMHAEDIKVISNNPKYQGLSDEKLMQTIVDEYGGSASDWWLKEFDNDERNFQGVVNFTLRHPYTGEKIEMERPLTRTSVIRSRTSSTPIYRPVVTLPMTIAGKTVDTEVNLTDRSGFSAPILIGKTFLANNAWVMAGYDYLQEQKDAQVIGRRESGSVTDVPVDVSISLSNNYSILNAQNIEVDKKANSVSFDLVGKEGAQKRVTYPLVKMLSVSGNEYPMIFVPFKGGKDFEGTIQVYLKDRSKQSTQLRLGLNTLNKNFIVDTGAKGKLEKKKQSFAARMKDKPLVVSPTESLILDGVQLDAEPSFAVNTPLLKVSSFEIIEAKGRDKVEYYLSSDLGNEEKIRKTILRRIKVGDTVRPVVDGEFIVGDRTVTVEFALEALDSDEGDKPYFIIGKKATKAGVLVNTRSENLLDAYPVFTAGHIENATVEGLSFPVKLDTGADVSSMNATNIKQFEKDGKKMVTFTYTNDMGMKQEFTREVVDVMRIRAKAGEKANVRPVVNMRVKLGDVEKTVRVNLQDRSRFHYSMILGKNFLKYGVVVSSDENFLLGNEIGSH</sequence>
<dbReference type="AlphaFoldDB" id="A0AAU8BI52"/>
<keyword evidence="3" id="KW-0378">Hydrolase</keyword>
<dbReference type="PANTHER" id="PTHR38037:SF2">
    <property type="entry name" value="ATP-DEPENDENT ZINC PROTEASE DOMAIN-CONTAINING PROTEIN-RELATED"/>
    <property type="match status" value="1"/>
</dbReference>
<dbReference type="KEGG" id="vck:PG915_15970"/>
<feature type="domain" description="Retropepsin-like aspartic endopeptidase" evidence="2">
    <location>
        <begin position="495"/>
        <end position="620"/>
    </location>
</feature>
<dbReference type="PANTHER" id="PTHR38037">
    <property type="entry name" value="ZN_PROTEASE DOMAIN-CONTAINING PROTEIN"/>
    <property type="match status" value="1"/>
</dbReference>
<protein>
    <submittedName>
        <fullName evidence="3">ATP-dependent zinc protease</fullName>
    </submittedName>
</protein>
<reference evidence="3" key="1">
    <citation type="submission" date="2023-01" db="EMBL/GenBank/DDBJ databases">
        <title>Vibrio sp. CB1-14 genome sequencing.</title>
        <authorList>
            <person name="Otstavnykh N."/>
            <person name="Isaeva M."/>
            <person name="Meleshko D."/>
        </authorList>
    </citation>
    <scope>NUCLEOTIDE SEQUENCE</scope>
    <source>
        <strain evidence="3">CB1-14</strain>
    </source>
</reference>
<dbReference type="RefSeq" id="WP_353497344.1">
    <property type="nucleotide sequence ID" value="NZ_CP115920.1"/>
</dbReference>
<dbReference type="Pfam" id="PF05618">
    <property type="entry name" value="Zn_protease"/>
    <property type="match status" value="2"/>
</dbReference>
<evidence type="ECO:0000259" key="2">
    <source>
        <dbReference type="Pfam" id="PF05618"/>
    </source>
</evidence>
<dbReference type="InterPro" id="IPR008503">
    <property type="entry name" value="Asp_endopeptidase"/>
</dbReference>
<dbReference type="GO" id="GO:0006508">
    <property type="term" value="P:proteolysis"/>
    <property type="evidence" value="ECO:0007669"/>
    <property type="project" value="UniProtKB-KW"/>
</dbReference>
<keyword evidence="3" id="KW-0645">Protease</keyword>
<organism evidence="3">
    <name type="scientific">Vibrio chaetopteri</name>
    <dbReference type="NCBI Taxonomy" id="3016528"/>
    <lineage>
        <taxon>Bacteria</taxon>
        <taxon>Pseudomonadati</taxon>
        <taxon>Pseudomonadota</taxon>
        <taxon>Gammaproteobacteria</taxon>
        <taxon>Vibrionales</taxon>
        <taxon>Vibrionaceae</taxon>
        <taxon>Vibrio</taxon>
    </lineage>
</organism>
<evidence type="ECO:0000256" key="1">
    <source>
        <dbReference type="SAM" id="SignalP"/>
    </source>
</evidence>
<evidence type="ECO:0000313" key="3">
    <source>
        <dbReference type="EMBL" id="XCD16018.1"/>
    </source>
</evidence>